<protein>
    <submittedName>
        <fullName evidence="7">Transposase</fullName>
    </submittedName>
</protein>
<dbReference type="InterPro" id="IPR047952">
    <property type="entry name" value="Transpos_IS4"/>
</dbReference>
<evidence type="ECO:0000256" key="4">
    <source>
        <dbReference type="ARBA" id="ARBA00023172"/>
    </source>
</evidence>
<keyword evidence="2" id="KW-0815">Transposition</keyword>
<reference evidence="7" key="1">
    <citation type="submission" date="2015-04" db="EMBL/GenBank/DDBJ databases">
        <authorList>
            <person name="Syromyatnikov M.Y."/>
            <person name="Popov V.N."/>
        </authorList>
    </citation>
    <scope>NUCLEOTIDE SEQUENCE</scope>
    <source>
        <strain evidence="7">MO-1</strain>
    </source>
</reference>
<dbReference type="AlphaFoldDB" id="A0A1S7LEZ6"/>
<organism evidence="7">
    <name type="scientific">Magnetococcus massalia (strain MO-1)</name>
    <dbReference type="NCBI Taxonomy" id="451514"/>
    <lineage>
        <taxon>Bacteria</taxon>
        <taxon>Pseudomonadati</taxon>
        <taxon>Pseudomonadota</taxon>
        <taxon>Magnetococcia</taxon>
        <taxon>Magnetococcales</taxon>
        <taxon>Magnetococcaceae</taxon>
        <taxon>Magnetococcus</taxon>
    </lineage>
</organism>
<dbReference type="Pfam" id="PF14294">
    <property type="entry name" value="DUF4372"/>
    <property type="match status" value="1"/>
</dbReference>
<proteinExistence type="inferred from homology"/>
<evidence type="ECO:0000259" key="6">
    <source>
        <dbReference type="Pfam" id="PF14294"/>
    </source>
</evidence>
<dbReference type="GO" id="GO:0004803">
    <property type="term" value="F:transposase activity"/>
    <property type="evidence" value="ECO:0007669"/>
    <property type="project" value="InterPro"/>
</dbReference>
<dbReference type="SUPFAM" id="SSF53098">
    <property type="entry name" value="Ribonuclease H-like"/>
    <property type="match status" value="1"/>
</dbReference>
<keyword evidence="4" id="KW-0233">DNA recombination</keyword>
<feature type="domain" description="Transposase IS4-like" evidence="5">
    <location>
        <begin position="105"/>
        <end position="317"/>
    </location>
</feature>
<dbReference type="Pfam" id="PF01609">
    <property type="entry name" value="DDE_Tnp_1"/>
    <property type="match status" value="1"/>
</dbReference>
<gene>
    <name evidence="7" type="ORF">MAGMO_1352</name>
</gene>
<dbReference type="EMBL" id="LO017727">
    <property type="protein sequence ID" value="CRH05542.1"/>
    <property type="molecule type" value="Genomic_DNA"/>
</dbReference>
<sequence length="372" mass="43199">MHTFLQCVERYSGNRKVQTFSCLDQFLCMIFAQLTYRESLLDIEACLRAQQSKLYHMGIRGRVSRSTLADANENRDWRIYADFAQSLIHTARQLYQNDDFGIDLQQTVYALDSTTVDLCLSVFPWAKFRKTKSAVKLHTLLDLRGNIPTFIHISDGKLHDVNVLDEIIPEPGSFYVMDRGYLDFARLYLLDQCGAFFVTRAKSNLGFRRLYSRPVDKSSGLQCDQTIVLITPKSAKEYPAHLRRIKFFDSENNKVLVFLTNDFTLPALTIAQLYRSRWQVELFFKWIKQHLRIKSFFGTSENAVKTQIWIAVSVYVLVAIIKKKLKLEASLYTILQILSVSIFEKTPFLQMVTNRDVVVSQYNQTNQLKLFD</sequence>
<accession>A0A1S7LEZ6</accession>
<keyword evidence="3" id="KW-0238">DNA-binding</keyword>
<dbReference type="PANTHER" id="PTHR33258:SF1">
    <property type="entry name" value="TRANSPOSASE INSL FOR INSERTION SEQUENCE ELEMENT IS186A-RELATED"/>
    <property type="match status" value="1"/>
</dbReference>
<dbReference type="NCBIfam" id="NF033592">
    <property type="entry name" value="transpos_IS4_1"/>
    <property type="match status" value="1"/>
</dbReference>
<dbReference type="GO" id="GO:0006313">
    <property type="term" value="P:DNA transposition"/>
    <property type="evidence" value="ECO:0007669"/>
    <property type="project" value="InterPro"/>
</dbReference>
<dbReference type="InterPro" id="IPR002559">
    <property type="entry name" value="Transposase_11"/>
</dbReference>
<evidence type="ECO:0000256" key="3">
    <source>
        <dbReference type="ARBA" id="ARBA00023125"/>
    </source>
</evidence>
<name>A0A1S7LEZ6_MAGMO</name>
<evidence type="ECO:0000256" key="2">
    <source>
        <dbReference type="ARBA" id="ARBA00022578"/>
    </source>
</evidence>
<evidence type="ECO:0000313" key="7">
    <source>
        <dbReference type="EMBL" id="CRH05542.1"/>
    </source>
</evidence>
<dbReference type="InterPro" id="IPR012337">
    <property type="entry name" value="RNaseH-like_sf"/>
</dbReference>
<dbReference type="InterPro" id="IPR025399">
    <property type="entry name" value="DUF4372"/>
</dbReference>
<feature type="domain" description="DUF4372" evidence="6">
    <location>
        <begin position="1"/>
        <end position="60"/>
    </location>
</feature>
<evidence type="ECO:0000256" key="1">
    <source>
        <dbReference type="ARBA" id="ARBA00010075"/>
    </source>
</evidence>
<dbReference type="PANTHER" id="PTHR33258">
    <property type="entry name" value="TRANSPOSASE INSL FOR INSERTION SEQUENCE ELEMENT IS186A-RELATED"/>
    <property type="match status" value="1"/>
</dbReference>
<comment type="similarity">
    <text evidence="1">Belongs to the transposase 11 family.</text>
</comment>
<evidence type="ECO:0000259" key="5">
    <source>
        <dbReference type="Pfam" id="PF01609"/>
    </source>
</evidence>
<dbReference type="GO" id="GO:0003677">
    <property type="term" value="F:DNA binding"/>
    <property type="evidence" value="ECO:0007669"/>
    <property type="project" value="UniProtKB-KW"/>
</dbReference>